<keyword evidence="2" id="KW-1185">Reference proteome</keyword>
<gene>
    <name evidence="1" type="ORF">S7711_11058</name>
</gene>
<evidence type="ECO:0000313" key="1">
    <source>
        <dbReference type="EMBL" id="KEY65956.1"/>
    </source>
</evidence>
<accession>A0A084AKX7</accession>
<dbReference type="HOGENOM" id="CLU_2442312_0_0_1"/>
<evidence type="ECO:0000313" key="2">
    <source>
        <dbReference type="Proteomes" id="UP000028045"/>
    </source>
</evidence>
<proteinExistence type="predicted"/>
<reference evidence="1 2" key="1">
    <citation type="journal article" date="2014" name="BMC Genomics">
        <title>Comparative genome sequencing reveals chemotype-specific gene clusters in the toxigenic black mold Stachybotrys.</title>
        <authorList>
            <person name="Semeiks J."/>
            <person name="Borek D."/>
            <person name="Otwinowski Z."/>
            <person name="Grishin N.V."/>
        </authorList>
    </citation>
    <scope>NUCLEOTIDE SEQUENCE [LARGE SCALE GENOMIC DNA]</scope>
    <source>
        <strain evidence="2">CBS 109288 / IBT 7711</strain>
    </source>
</reference>
<sequence>MAINQTTAGTFVLTAELFLNELKNIEQFGNGGSENARAFCSFAAQWDSMGLDKAQGQCLPTDKDRDPWWETLVDRMASLASNMHEELSYF</sequence>
<dbReference type="EMBL" id="KL648677">
    <property type="protein sequence ID" value="KEY65956.1"/>
    <property type="molecule type" value="Genomic_DNA"/>
</dbReference>
<organism evidence="1 2">
    <name type="scientific">Stachybotrys chartarum (strain CBS 109288 / IBT 7711)</name>
    <name type="common">Toxic black mold</name>
    <name type="synonym">Stilbospora chartarum</name>
    <dbReference type="NCBI Taxonomy" id="1280523"/>
    <lineage>
        <taxon>Eukaryota</taxon>
        <taxon>Fungi</taxon>
        <taxon>Dikarya</taxon>
        <taxon>Ascomycota</taxon>
        <taxon>Pezizomycotina</taxon>
        <taxon>Sordariomycetes</taxon>
        <taxon>Hypocreomycetidae</taxon>
        <taxon>Hypocreales</taxon>
        <taxon>Stachybotryaceae</taxon>
        <taxon>Stachybotrys</taxon>
    </lineage>
</organism>
<name>A0A084AKX7_STACB</name>
<dbReference type="AlphaFoldDB" id="A0A084AKX7"/>
<protein>
    <submittedName>
        <fullName evidence="1">Uncharacterized protein</fullName>
    </submittedName>
</protein>
<dbReference type="Proteomes" id="UP000028045">
    <property type="component" value="Unassembled WGS sequence"/>
</dbReference>